<protein>
    <recommendedName>
        <fullName evidence="4">HicB-like protein involved in pilus formation</fullName>
    </recommendedName>
</protein>
<name>A0A9W6KNW4_9ACTN</name>
<sequence length="183" mass="19345">MLDMTPLPDYLGVMELDRYVSELQMQLAAAAEHGDAGARAAAEQLNAAMDAAVRLMLLGVLSDVSTEITQQIAPASVDVVLRGREPHLVVSRADAPEPAAPAEPRDAAANPADAVDDTTVTSRTTLRLPDRLKARAEQAAAAEGVSVNSWFVRAIAAALEHDARPAAAARKVRAGDRFTGWAR</sequence>
<gene>
    <name evidence="2" type="ORF">GCM10017581_071940</name>
</gene>
<accession>A0A9W6KNW4</accession>
<dbReference type="Pfam" id="PF05534">
    <property type="entry name" value="HicB"/>
    <property type="match status" value="1"/>
</dbReference>
<evidence type="ECO:0000313" key="2">
    <source>
        <dbReference type="EMBL" id="GLL05447.1"/>
    </source>
</evidence>
<dbReference type="InterPro" id="IPR013321">
    <property type="entry name" value="Arc_rbn_hlx_hlx"/>
</dbReference>
<dbReference type="GO" id="GO:0006355">
    <property type="term" value="P:regulation of DNA-templated transcription"/>
    <property type="evidence" value="ECO:0007669"/>
    <property type="project" value="InterPro"/>
</dbReference>
<dbReference type="InterPro" id="IPR008651">
    <property type="entry name" value="Uncharacterised_HicB"/>
</dbReference>
<reference evidence="2" key="1">
    <citation type="journal article" date="2014" name="Int. J. Syst. Evol. Microbiol.">
        <title>Complete genome sequence of Corynebacterium casei LMG S-19264T (=DSM 44701T), isolated from a smear-ripened cheese.</title>
        <authorList>
            <consortium name="US DOE Joint Genome Institute (JGI-PGF)"/>
            <person name="Walter F."/>
            <person name="Albersmeier A."/>
            <person name="Kalinowski J."/>
            <person name="Ruckert C."/>
        </authorList>
    </citation>
    <scope>NUCLEOTIDE SEQUENCE</scope>
    <source>
        <strain evidence="2">VKM Ac-1321</strain>
    </source>
</reference>
<dbReference type="InterPro" id="IPR010985">
    <property type="entry name" value="Ribbon_hlx_hlx"/>
</dbReference>
<dbReference type="Proteomes" id="UP001143480">
    <property type="component" value="Unassembled WGS sequence"/>
</dbReference>
<dbReference type="EMBL" id="BSFP01000058">
    <property type="protein sequence ID" value="GLL05447.1"/>
    <property type="molecule type" value="Genomic_DNA"/>
</dbReference>
<feature type="region of interest" description="Disordered" evidence="1">
    <location>
        <begin position="94"/>
        <end position="119"/>
    </location>
</feature>
<proteinExistence type="predicted"/>
<reference evidence="2" key="2">
    <citation type="submission" date="2023-01" db="EMBL/GenBank/DDBJ databases">
        <authorList>
            <person name="Sun Q."/>
            <person name="Evtushenko L."/>
        </authorList>
    </citation>
    <scope>NUCLEOTIDE SEQUENCE</scope>
    <source>
        <strain evidence="2">VKM Ac-1321</strain>
    </source>
</reference>
<evidence type="ECO:0008006" key="4">
    <source>
        <dbReference type="Google" id="ProtNLM"/>
    </source>
</evidence>
<feature type="compositionally biased region" description="Low complexity" evidence="1">
    <location>
        <begin position="94"/>
        <end position="113"/>
    </location>
</feature>
<evidence type="ECO:0000256" key="1">
    <source>
        <dbReference type="SAM" id="MobiDB-lite"/>
    </source>
</evidence>
<dbReference type="Gene3D" id="1.10.1220.10">
    <property type="entry name" value="Met repressor-like"/>
    <property type="match status" value="1"/>
</dbReference>
<comment type="caution">
    <text evidence="2">The sequence shown here is derived from an EMBL/GenBank/DDBJ whole genome shotgun (WGS) entry which is preliminary data.</text>
</comment>
<dbReference type="AlphaFoldDB" id="A0A9W6KNW4"/>
<dbReference type="SUPFAM" id="SSF47598">
    <property type="entry name" value="Ribbon-helix-helix"/>
    <property type="match status" value="1"/>
</dbReference>
<organism evidence="2 3">
    <name type="scientific">Dactylosporangium matsuzakiense</name>
    <dbReference type="NCBI Taxonomy" id="53360"/>
    <lineage>
        <taxon>Bacteria</taxon>
        <taxon>Bacillati</taxon>
        <taxon>Actinomycetota</taxon>
        <taxon>Actinomycetes</taxon>
        <taxon>Micromonosporales</taxon>
        <taxon>Micromonosporaceae</taxon>
        <taxon>Dactylosporangium</taxon>
    </lineage>
</organism>
<evidence type="ECO:0000313" key="3">
    <source>
        <dbReference type="Proteomes" id="UP001143480"/>
    </source>
</evidence>
<keyword evidence="3" id="KW-1185">Reference proteome</keyword>